<keyword evidence="3" id="KW-1185">Reference proteome</keyword>
<dbReference type="AlphaFoldDB" id="A0A370TPD1"/>
<dbReference type="RefSeq" id="XP_031870045.1">
    <property type="nucleotide sequence ID" value="XM_032013445.1"/>
</dbReference>
<comment type="caution">
    <text evidence="2">The sequence shown here is derived from an EMBL/GenBank/DDBJ whole genome shotgun (WGS) entry which is preliminary data.</text>
</comment>
<sequence length="832" mass="94287">MRPALQRLLSRPSSLELLQCLLGNTACITPNRQQPLRCQQTKKPARNYTNLALAPQDLEELCVNYDHGHGRKIPKEPCARNGLQNVKTAAMDLYKPWSERLWSVEQMDFESNLCQASDAPRLLDSDPHRGDMTLWAFLLDYRHRKYGADGVTMFWDTIRTKGIRIPMTGVLADKMWSTFLSLGYENPMVLEQIWKYADNMDDIHGQRWSKLYCRIIQQFLINGHGDAAIRWNDKLALHHSPGPKGFGELCRQVTLWKGDMKALKKIYEKNKHRKVYSKVVPILCAQEDYKAALQWHFFFLQNGDLPATSKLVEPLVHFLAIYDRRNAVRVTKSLVEAGVSFAPSLSTKLNDNTKISREMMNLVHGKFFNISPKTYNDHLGARWFATSWISLDVAINAVHALGVQEIGPLSLQALALRELDTKGVVLRINQLRDLGISLGESLFSRSVETFARARQYEYLEGLLKSDQHPDELEDSRLQESLLASYAAAKDWAQYRRTLEIQSSRSRCPALEKENIILRSHAVTGDMRSVLQTLSQMHQNGTTVKTKSIASILMGILRPRNRGRRPTLGQTKGSDLGSAIMILKQIATSGNYVPVTAWGEILRRLGMLGQLRELENLCVFLASWYGPSNATRTIRQQSRRYRVPTQVPPSHPLHPLKMLFSGAFQKAVIDWGFIHSLKRKPQHSFTVIPSPDIICHDQPPIPNVTFGITLLRRLHDHGVHVELGAVKKAISLRLVTYYGPDRSKKRYNQQAIDSLGLRGGIDRDQSLGRMAAQIDEALGARVFTGADLPELIASRAKVTQRRLRRRNQRQIARGTLGSLPSPTSPMPPVSYRN</sequence>
<dbReference type="OrthoDB" id="5366531at2759"/>
<gene>
    <name evidence="2" type="ORF">BP5553_04822</name>
</gene>
<evidence type="ECO:0008006" key="4">
    <source>
        <dbReference type="Google" id="ProtNLM"/>
    </source>
</evidence>
<dbReference type="STRING" id="2656787.A0A370TPD1"/>
<evidence type="ECO:0000313" key="3">
    <source>
        <dbReference type="Proteomes" id="UP000254866"/>
    </source>
</evidence>
<feature type="compositionally biased region" description="Pro residues" evidence="1">
    <location>
        <begin position="821"/>
        <end position="832"/>
    </location>
</feature>
<evidence type="ECO:0000313" key="2">
    <source>
        <dbReference type="EMBL" id="RDL37389.1"/>
    </source>
</evidence>
<dbReference type="GeneID" id="43597671"/>
<feature type="region of interest" description="Disordered" evidence="1">
    <location>
        <begin position="801"/>
        <end position="832"/>
    </location>
</feature>
<accession>A0A370TPD1</accession>
<reference evidence="2 3" key="1">
    <citation type="journal article" date="2018" name="IMA Fungus">
        <title>IMA Genome-F 9: Draft genome sequence of Annulohypoxylon stygium, Aspergillus mulundensis, Berkeleyomyces basicola (syn. Thielaviopsis basicola), Ceratocystis smalleyi, two Cercospora beticola strains, Coleophoma cylindrospora, Fusarium fracticaudum, Phialophora cf. hyalina, and Morchella septimelata.</title>
        <authorList>
            <person name="Wingfield B.D."/>
            <person name="Bills G.F."/>
            <person name="Dong Y."/>
            <person name="Huang W."/>
            <person name="Nel W.J."/>
            <person name="Swalarsk-Parry B.S."/>
            <person name="Vaghefi N."/>
            <person name="Wilken P.M."/>
            <person name="An Z."/>
            <person name="de Beer Z.W."/>
            <person name="De Vos L."/>
            <person name="Chen L."/>
            <person name="Duong T.A."/>
            <person name="Gao Y."/>
            <person name="Hammerbacher A."/>
            <person name="Kikkert J.R."/>
            <person name="Li Y."/>
            <person name="Li H."/>
            <person name="Li K."/>
            <person name="Li Q."/>
            <person name="Liu X."/>
            <person name="Ma X."/>
            <person name="Naidoo K."/>
            <person name="Pethybridge S.J."/>
            <person name="Sun J."/>
            <person name="Steenkamp E.T."/>
            <person name="van der Nest M.A."/>
            <person name="van Wyk S."/>
            <person name="Wingfield M.J."/>
            <person name="Xiong C."/>
            <person name="Yue Q."/>
            <person name="Zhang X."/>
        </authorList>
    </citation>
    <scope>NUCLEOTIDE SEQUENCE [LARGE SCALE GENOMIC DNA]</scope>
    <source>
        <strain evidence="2 3">BP 5553</strain>
    </source>
</reference>
<dbReference type="EMBL" id="NPIC01000003">
    <property type="protein sequence ID" value="RDL37389.1"/>
    <property type="molecule type" value="Genomic_DNA"/>
</dbReference>
<organism evidence="2 3">
    <name type="scientific">Venustampulla echinocandica</name>
    <dbReference type="NCBI Taxonomy" id="2656787"/>
    <lineage>
        <taxon>Eukaryota</taxon>
        <taxon>Fungi</taxon>
        <taxon>Dikarya</taxon>
        <taxon>Ascomycota</taxon>
        <taxon>Pezizomycotina</taxon>
        <taxon>Leotiomycetes</taxon>
        <taxon>Helotiales</taxon>
        <taxon>Pleuroascaceae</taxon>
        <taxon>Venustampulla</taxon>
    </lineage>
</organism>
<protein>
    <recommendedName>
        <fullName evidence="4">Pentatricopeptide repeat domain-containing protein</fullName>
    </recommendedName>
</protein>
<name>A0A370TPD1_9HELO</name>
<dbReference type="Proteomes" id="UP000254866">
    <property type="component" value="Unassembled WGS sequence"/>
</dbReference>
<evidence type="ECO:0000256" key="1">
    <source>
        <dbReference type="SAM" id="MobiDB-lite"/>
    </source>
</evidence>
<proteinExistence type="predicted"/>